<keyword evidence="2 3" id="KW-0456">Lyase</keyword>
<proteinExistence type="inferred from homology"/>
<evidence type="ECO:0000256" key="3">
    <source>
        <dbReference type="RuleBase" id="RU366045"/>
    </source>
</evidence>
<dbReference type="PANTHER" id="PTHR21240">
    <property type="entry name" value="2-AMINO-3-CARBOXYLMUCONATE-6-SEMIALDEHYDE DECARBOXYLASE"/>
    <property type="match status" value="1"/>
</dbReference>
<keyword evidence="4" id="KW-0732">Signal</keyword>
<dbReference type="InterPro" id="IPR032466">
    <property type="entry name" value="Metal_Hydrolase"/>
</dbReference>
<evidence type="ECO:0000256" key="4">
    <source>
        <dbReference type="SAM" id="SignalP"/>
    </source>
</evidence>
<dbReference type="Pfam" id="PF04909">
    <property type="entry name" value="Amidohydro_2"/>
    <property type="match status" value="1"/>
</dbReference>
<evidence type="ECO:0000313" key="6">
    <source>
        <dbReference type="EMBL" id="KAL0067209.1"/>
    </source>
</evidence>
<dbReference type="Proteomes" id="UP001437256">
    <property type="component" value="Unassembled WGS sequence"/>
</dbReference>
<dbReference type="PANTHER" id="PTHR21240:SF31">
    <property type="entry name" value="AMIDOHYDROLASE FAMILY PROTEIN (AFU_ORTHOLOGUE AFUA_7G05840)"/>
    <property type="match status" value="1"/>
</dbReference>
<comment type="similarity">
    <text evidence="3">Belongs to the metallo-dependent hydrolases superfamily.</text>
</comment>
<dbReference type="Gene3D" id="3.20.20.140">
    <property type="entry name" value="Metal-dependent hydrolases"/>
    <property type="match status" value="1"/>
</dbReference>
<evidence type="ECO:0000256" key="1">
    <source>
        <dbReference type="ARBA" id="ARBA00022793"/>
    </source>
</evidence>
<evidence type="ECO:0000256" key="2">
    <source>
        <dbReference type="ARBA" id="ARBA00023239"/>
    </source>
</evidence>
<dbReference type="InterPro" id="IPR006680">
    <property type="entry name" value="Amidohydro-rel"/>
</dbReference>
<keyword evidence="7" id="KW-1185">Reference proteome</keyword>
<feature type="domain" description="Amidohydrolase-related" evidence="5">
    <location>
        <begin position="84"/>
        <end position="372"/>
    </location>
</feature>
<dbReference type="InterPro" id="IPR032465">
    <property type="entry name" value="ACMSD"/>
</dbReference>
<gene>
    <name evidence="6" type="ORF">AAF712_005779</name>
</gene>
<feature type="signal peptide" evidence="4">
    <location>
        <begin position="1"/>
        <end position="20"/>
    </location>
</feature>
<reference evidence="6 7" key="1">
    <citation type="submission" date="2024-05" db="EMBL/GenBank/DDBJ databases">
        <title>A draft genome resource for the thread blight pathogen Marasmius tenuissimus strain MS-2.</title>
        <authorList>
            <person name="Yulfo-Soto G.E."/>
            <person name="Baruah I.K."/>
            <person name="Amoako-Attah I."/>
            <person name="Bukari Y."/>
            <person name="Meinhardt L.W."/>
            <person name="Bailey B.A."/>
            <person name="Cohen S.P."/>
        </authorList>
    </citation>
    <scope>NUCLEOTIDE SEQUENCE [LARGE SCALE GENOMIC DNA]</scope>
    <source>
        <strain evidence="6 7">MS-2</strain>
    </source>
</reference>
<keyword evidence="1 3" id="KW-0210">Decarboxylase</keyword>
<dbReference type="EMBL" id="JBBXMP010000028">
    <property type="protein sequence ID" value="KAL0067209.1"/>
    <property type="molecule type" value="Genomic_DNA"/>
</dbReference>
<name>A0ABR3A2F8_9AGAR</name>
<protein>
    <recommendedName>
        <fullName evidence="5">Amidohydrolase-related domain-containing protein</fullName>
    </recommendedName>
</protein>
<evidence type="ECO:0000259" key="5">
    <source>
        <dbReference type="Pfam" id="PF04909"/>
    </source>
</evidence>
<sequence>MFTFLPVSAILLVAVVSASARSCIQPGHGTIALEEHWALPSDDPSILSPVYPPLGKTCQPRNPPRVANDFLGGTVEELYANLEDIHKQRLEAMDTYNIDYMVLSFRAPGIQAVSDPVEAVSQAFEANNLLASLVSNNTRRFGAFAALPMHNASKAAEELRRTVEDLGFLGGLIYDYQQGPNNSTLFYDGPDYDAFWKTVTELGVPIYLHPRPNIPAISDLLYKDAPWLAGAGQEFTTTISNHVLRLCANGVFDRFPTAQVAVGHMGERLPSDFYRIDGVFDRWRTTVGIPMKRKLSDYWQSNIHQTSSGDFTTPLFRFHRELLGIGRILFSIDYPFESIAQANEWVDSLYGLLSGDELRAFKKGNAMKLLKLDECEE</sequence>
<comment type="caution">
    <text evidence="6">The sequence shown here is derived from an EMBL/GenBank/DDBJ whole genome shotgun (WGS) entry which is preliminary data.</text>
</comment>
<accession>A0ABR3A2F8</accession>
<dbReference type="SUPFAM" id="SSF51556">
    <property type="entry name" value="Metallo-dependent hydrolases"/>
    <property type="match status" value="1"/>
</dbReference>
<organism evidence="6 7">
    <name type="scientific">Marasmius tenuissimus</name>
    <dbReference type="NCBI Taxonomy" id="585030"/>
    <lineage>
        <taxon>Eukaryota</taxon>
        <taxon>Fungi</taxon>
        <taxon>Dikarya</taxon>
        <taxon>Basidiomycota</taxon>
        <taxon>Agaricomycotina</taxon>
        <taxon>Agaricomycetes</taxon>
        <taxon>Agaricomycetidae</taxon>
        <taxon>Agaricales</taxon>
        <taxon>Marasmiineae</taxon>
        <taxon>Marasmiaceae</taxon>
        <taxon>Marasmius</taxon>
    </lineage>
</organism>
<evidence type="ECO:0000313" key="7">
    <source>
        <dbReference type="Proteomes" id="UP001437256"/>
    </source>
</evidence>
<feature type="chain" id="PRO_5046263047" description="Amidohydrolase-related domain-containing protein" evidence="4">
    <location>
        <begin position="21"/>
        <end position="377"/>
    </location>
</feature>